<feature type="region of interest" description="Disordered" evidence="1">
    <location>
        <begin position="79"/>
        <end position="118"/>
    </location>
</feature>
<evidence type="ECO:0000256" key="1">
    <source>
        <dbReference type="SAM" id="MobiDB-lite"/>
    </source>
</evidence>
<evidence type="ECO:0000313" key="3">
    <source>
        <dbReference type="Proteomes" id="UP000076532"/>
    </source>
</evidence>
<accession>A0A167T7Z1</accession>
<sequence length="162" mass="18670">MVEELTRKHNTLMEENTQWHELYRSETTVHHTSMDNLTRLLQAGHGQDDRGRKHVCTYPFPLLLVYKGDHFHTRPHHTKLWSGHTQRITPSPSPPPSTTTPSDNVQTAAMHTAKKPKVITAEKPRREDLLRTLRMAEQGLQNCETQATELRTVKKPIMQQPA</sequence>
<proteinExistence type="predicted"/>
<gene>
    <name evidence="2" type="ORF">FIBSPDRAFT_905649</name>
</gene>
<dbReference type="Proteomes" id="UP000076532">
    <property type="component" value="Unassembled WGS sequence"/>
</dbReference>
<name>A0A167T7Z1_9AGAM</name>
<dbReference type="AlphaFoldDB" id="A0A167T7Z1"/>
<keyword evidence="3" id="KW-1185">Reference proteome</keyword>
<evidence type="ECO:0000313" key="2">
    <source>
        <dbReference type="EMBL" id="KZP02657.1"/>
    </source>
</evidence>
<dbReference type="EMBL" id="KV418388">
    <property type="protein sequence ID" value="KZP02657.1"/>
    <property type="molecule type" value="Genomic_DNA"/>
</dbReference>
<organism evidence="2 3">
    <name type="scientific">Athelia psychrophila</name>
    <dbReference type="NCBI Taxonomy" id="1759441"/>
    <lineage>
        <taxon>Eukaryota</taxon>
        <taxon>Fungi</taxon>
        <taxon>Dikarya</taxon>
        <taxon>Basidiomycota</taxon>
        <taxon>Agaricomycotina</taxon>
        <taxon>Agaricomycetes</taxon>
        <taxon>Agaricomycetidae</taxon>
        <taxon>Atheliales</taxon>
        <taxon>Atheliaceae</taxon>
        <taxon>Athelia</taxon>
    </lineage>
</organism>
<reference evidence="2 3" key="1">
    <citation type="journal article" date="2016" name="Mol. Biol. Evol.">
        <title>Comparative Genomics of Early-Diverging Mushroom-Forming Fungi Provides Insights into the Origins of Lignocellulose Decay Capabilities.</title>
        <authorList>
            <person name="Nagy L.G."/>
            <person name="Riley R."/>
            <person name="Tritt A."/>
            <person name="Adam C."/>
            <person name="Daum C."/>
            <person name="Floudas D."/>
            <person name="Sun H."/>
            <person name="Yadav J.S."/>
            <person name="Pangilinan J."/>
            <person name="Larsson K.H."/>
            <person name="Matsuura K."/>
            <person name="Barry K."/>
            <person name="Labutti K."/>
            <person name="Kuo R."/>
            <person name="Ohm R.A."/>
            <person name="Bhattacharya S.S."/>
            <person name="Shirouzu T."/>
            <person name="Yoshinaga Y."/>
            <person name="Martin F.M."/>
            <person name="Grigoriev I.V."/>
            <person name="Hibbett D.S."/>
        </authorList>
    </citation>
    <scope>NUCLEOTIDE SEQUENCE [LARGE SCALE GENOMIC DNA]</scope>
    <source>
        <strain evidence="2 3">CBS 109695</strain>
    </source>
</reference>
<protein>
    <submittedName>
        <fullName evidence="2">Uncharacterized protein</fullName>
    </submittedName>
</protein>